<dbReference type="AlphaFoldDB" id="A0ABD0QVH8"/>
<gene>
    <name evidence="1" type="ORF">M9458_012924</name>
</gene>
<keyword evidence="2" id="KW-1185">Reference proteome</keyword>
<dbReference type="Gene3D" id="3.10.10.10">
    <property type="entry name" value="HIV Type 1 Reverse Transcriptase, subunit A, domain 1"/>
    <property type="match status" value="1"/>
</dbReference>
<feature type="non-terminal residue" evidence="1">
    <location>
        <position position="1"/>
    </location>
</feature>
<organism evidence="1 2">
    <name type="scientific">Cirrhinus mrigala</name>
    <name type="common">Mrigala</name>
    <dbReference type="NCBI Taxonomy" id="683832"/>
    <lineage>
        <taxon>Eukaryota</taxon>
        <taxon>Metazoa</taxon>
        <taxon>Chordata</taxon>
        <taxon>Craniata</taxon>
        <taxon>Vertebrata</taxon>
        <taxon>Euteleostomi</taxon>
        <taxon>Actinopterygii</taxon>
        <taxon>Neopterygii</taxon>
        <taxon>Teleostei</taxon>
        <taxon>Ostariophysi</taxon>
        <taxon>Cypriniformes</taxon>
        <taxon>Cyprinidae</taxon>
        <taxon>Labeoninae</taxon>
        <taxon>Labeonini</taxon>
        <taxon>Cirrhinus</taxon>
    </lineage>
</organism>
<feature type="non-terminal residue" evidence="1">
    <location>
        <position position="189"/>
    </location>
</feature>
<dbReference type="Proteomes" id="UP001529510">
    <property type="component" value="Unassembled WGS sequence"/>
</dbReference>
<dbReference type="SUPFAM" id="SSF56672">
    <property type="entry name" value="DNA/RNA polymerases"/>
    <property type="match status" value="1"/>
</dbReference>
<comment type="caution">
    <text evidence="1">The sequence shown here is derived from an EMBL/GenBank/DDBJ whole genome shotgun (WGS) entry which is preliminary data.</text>
</comment>
<reference evidence="1 2" key="1">
    <citation type="submission" date="2024-05" db="EMBL/GenBank/DDBJ databases">
        <title>Genome sequencing and assembly of Indian major carp, Cirrhinus mrigala (Hamilton, 1822).</title>
        <authorList>
            <person name="Mohindra V."/>
            <person name="Chowdhury L.M."/>
            <person name="Lal K."/>
            <person name="Jena J.K."/>
        </authorList>
    </citation>
    <scope>NUCLEOTIDE SEQUENCE [LARGE SCALE GENOMIC DNA]</scope>
    <source>
        <strain evidence="1">CM1030</strain>
        <tissue evidence="1">Blood</tissue>
    </source>
</reference>
<evidence type="ECO:0000313" key="1">
    <source>
        <dbReference type="EMBL" id="KAL0190226.1"/>
    </source>
</evidence>
<name>A0ABD0QVH8_CIRMR</name>
<sequence>KVTVRVLYTTMDLHLRTGTLHTENTRFYIITSPHNPIIVRLPWLRQHNPLVSWKEGRIIQWVGPFSYQTKCPSASTSITVQAVTLKDEPAHSQNLPSEYSDLAVAFSKSGASELPPHHFSDCSIELLPGAVPIKGRIFPLSQPESDAMKYYINEELSKGFIRPPTSPASAGYFFVKKRTAVCVPASITG</sequence>
<dbReference type="EMBL" id="JAMKFB020000006">
    <property type="protein sequence ID" value="KAL0190226.1"/>
    <property type="molecule type" value="Genomic_DNA"/>
</dbReference>
<dbReference type="PANTHER" id="PTHR15503:SF22">
    <property type="entry name" value="TRANSPOSON TY3-I GAG POLYPROTEIN"/>
    <property type="match status" value="1"/>
</dbReference>
<accession>A0ABD0QVH8</accession>
<dbReference type="InterPro" id="IPR032567">
    <property type="entry name" value="RTL1-rel"/>
</dbReference>
<dbReference type="InterPro" id="IPR043502">
    <property type="entry name" value="DNA/RNA_pol_sf"/>
</dbReference>
<protein>
    <submittedName>
        <fullName evidence="1">Uncharacterized protein</fullName>
    </submittedName>
</protein>
<dbReference type="PANTHER" id="PTHR15503">
    <property type="entry name" value="LDOC1 RELATED"/>
    <property type="match status" value="1"/>
</dbReference>
<evidence type="ECO:0000313" key="2">
    <source>
        <dbReference type="Proteomes" id="UP001529510"/>
    </source>
</evidence>
<proteinExistence type="predicted"/>